<evidence type="ECO:0000313" key="6">
    <source>
        <dbReference type="Proteomes" id="UP001500021"/>
    </source>
</evidence>
<dbReference type="PANTHER" id="PTHR10578">
    <property type="entry name" value="S -2-HYDROXY-ACID OXIDASE-RELATED"/>
    <property type="match status" value="1"/>
</dbReference>
<proteinExistence type="inferred from homology"/>
<dbReference type="Gene3D" id="3.20.20.70">
    <property type="entry name" value="Aldolase class I"/>
    <property type="match status" value="1"/>
</dbReference>
<dbReference type="PANTHER" id="PTHR10578:SF143">
    <property type="entry name" value="FMN-DEPENDENT ALPHA-HYDROXY ACID DEHYDROGENASE PB1A11.03"/>
    <property type="match status" value="1"/>
</dbReference>
<sequence>MSSLQQHDIPADIACCHDYERYAEQILPQPHWHYIAGGSGNESTLKANNIVFDKFGLQQTLLPDINQINTRVILNSERHENPILVAPIAYQQLAHQDGELATVQAANAQDISMVLSTLSSTSLEQVAQYQTSQPLWFQLYIQPDKEHTYDLIKRAEQAGYTSLVITLDAPINGLRNREQRHQFSLPEHIQAQNLQPYSQSVSNQAATGLSSQQVMLSRLLAQSPRWKDISDIIANTRLSVYLKGILTVSDAKKAKELGAAGIIVSNHGGRILDGVPTSIEMLPLIRQAVGHDIEILCDSGIRSGSDIFKALALGANSVLVGRPVIYGLATAGAMGVAHCLRLLKDELQLTMALTGCASISDITIDKIRLP</sequence>
<comment type="similarity">
    <text evidence="3">Belongs to the FMN-dependent alpha-hydroxy acid dehydrogenase family.</text>
</comment>
<dbReference type="InterPro" id="IPR000262">
    <property type="entry name" value="FMN-dep_DH"/>
</dbReference>
<protein>
    <submittedName>
        <fullName evidence="5">Alpha-hydroxy acid oxidase</fullName>
    </submittedName>
</protein>
<evidence type="ECO:0000256" key="1">
    <source>
        <dbReference type="ARBA" id="ARBA00001917"/>
    </source>
</evidence>
<evidence type="ECO:0000256" key="2">
    <source>
        <dbReference type="ARBA" id="ARBA00023002"/>
    </source>
</evidence>
<dbReference type="CDD" id="cd02809">
    <property type="entry name" value="alpha_hydroxyacid_oxid_FMN"/>
    <property type="match status" value="1"/>
</dbReference>
<evidence type="ECO:0000259" key="4">
    <source>
        <dbReference type="PROSITE" id="PS51349"/>
    </source>
</evidence>
<gene>
    <name evidence="5" type="ORF">GCM10009111_06550</name>
</gene>
<dbReference type="EMBL" id="BAAAFA010000002">
    <property type="protein sequence ID" value="GAA0812504.1"/>
    <property type="molecule type" value="Genomic_DNA"/>
</dbReference>
<keyword evidence="6" id="KW-1185">Reference proteome</keyword>
<accession>A0ABP3WCU8</accession>
<reference evidence="6" key="1">
    <citation type="journal article" date="2019" name="Int. J. Syst. Evol. Microbiol.">
        <title>The Global Catalogue of Microorganisms (GCM) 10K type strain sequencing project: providing services to taxonomists for standard genome sequencing and annotation.</title>
        <authorList>
            <consortium name="The Broad Institute Genomics Platform"/>
            <consortium name="The Broad Institute Genome Sequencing Center for Infectious Disease"/>
            <person name="Wu L."/>
            <person name="Ma J."/>
        </authorList>
    </citation>
    <scope>NUCLEOTIDE SEQUENCE [LARGE SCALE GENOMIC DNA]</scope>
    <source>
        <strain evidence="6">JCM 15608</strain>
    </source>
</reference>
<name>A0ABP3WCU8_9GAMM</name>
<dbReference type="InterPro" id="IPR013785">
    <property type="entry name" value="Aldolase_TIM"/>
</dbReference>
<dbReference type="InterPro" id="IPR037396">
    <property type="entry name" value="FMN_HAD"/>
</dbReference>
<dbReference type="Proteomes" id="UP001500021">
    <property type="component" value="Unassembled WGS sequence"/>
</dbReference>
<comment type="caution">
    <text evidence="5">The sequence shown here is derived from an EMBL/GenBank/DDBJ whole genome shotgun (WGS) entry which is preliminary data.</text>
</comment>
<keyword evidence="2" id="KW-0560">Oxidoreductase</keyword>
<dbReference type="RefSeq" id="WP_343814945.1">
    <property type="nucleotide sequence ID" value="NZ_BAAAFA010000002.1"/>
</dbReference>
<dbReference type="PIRSF" id="PIRSF000138">
    <property type="entry name" value="Al-hdrx_acd_dh"/>
    <property type="match status" value="1"/>
</dbReference>
<dbReference type="PROSITE" id="PS51349">
    <property type="entry name" value="FMN_HYDROXY_ACID_DH_2"/>
    <property type="match status" value="1"/>
</dbReference>
<evidence type="ECO:0000313" key="5">
    <source>
        <dbReference type="EMBL" id="GAA0812504.1"/>
    </source>
</evidence>
<dbReference type="SUPFAM" id="SSF51395">
    <property type="entry name" value="FMN-linked oxidoreductases"/>
    <property type="match status" value="1"/>
</dbReference>
<organism evidence="5 6">
    <name type="scientific">Colwellia asteriadis</name>
    <dbReference type="NCBI Taxonomy" id="517723"/>
    <lineage>
        <taxon>Bacteria</taxon>
        <taxon>Pseudomonadati</taxon>
        <taxon>Pseudomonadota</taxon>
        <taxon>Gammaproteobacteria</taxon>
        <taxon>Alteromonadales</taxon>
        <taxon>Colwelliaceae</taxon>
        <taxon>Colwellia</taxon>
    </lineage>
</organism>
<dbReference type="Pfam" id="PF01070">
    <property type="entry name" value="FMN_dh"/>
    <property type="match status" value="1"/>
</dbReference>
<comment type="cofactor">
    <cofactor evidence="1">
        <name>FMN</name>
        <dbReference type="ChEBI" id="CHEBI:58210"/>
    </cofactor>
</comment>
<feature type="domain" description="FMN hydroxy acid dehydrogenase" evidence="4">
    <location>
        <begin position="8"/>
        <end position="370"/>
    </location>
</feature>
<evidence type="ECO:0000256" key="3">
    <source>
        <dbReference type="ARBA" id="ARBA00024042"/>
    </source>
</evidence>
<dbReference type="InterPro" id="IPR012133">
    <property type="entry name" value="Alpha-hydoxy_acid_DH_FMN"/>
</dbReference>